<protein>
    <recommendedName>
        <fullName evidence="1">Aminotransferase class V domain-containing protein</fullName>
    </recommendedName>
</protein>
<dbReference type="Pfam" id="PF00266">
    <property type="entry name" value="Aminotran_5"/>
    <property type="match status" value="1"/>
</dbReference>
<evidence type="ECO:0000259" key="1">
    <source>
        <dbReference type="Pfam" id="PF00266"/>
    </source>
</evidence>
<dbReference type="InterPro" id="IPR000192">
    <property type="entry name" value="Aminotrans_V_dom"/>
</dbReference>
<dbReference type="InterPro" id="IPR015422">
    <property type="entry name" value="PyrdxlP-dep_Trfase_small"/>
</dbReference>
<proteinExistence type="predicted"/>
<gene>
    <name evidence="2" type="ORF">METZ01_LOCUS193494</name>
</gene>
<dbReference type="InterPro" id="IPR015421">
    <property type="entry name" value="PyrdxlP-dep_Trfase_major"/>
</dbReference>
<dbReference type="Gene3D" id="3.40.640.10">
    <property type="entry name" value="Type I PLP-dependent aspartate aminotransferase-like (Major domain)"/>
    <property type="match status" value="1"/>
</dbReference>
<evidence type="ECO:0000313" key="2">
    <source>
        <dbReference type="EMBL" id="SVB40640.1"/>
    </source>
</evidence>
<accession>A0A382DQA3</accession>
<dbReference type="InterPro" id="IPR015424">
    <property type="entry name" value="PyrdxlP-dep_Trfase"/>
</dbReference>
<dbReference type="SUPFAM" id="SSF53383">
    <property type="entry name" value="PLP-dependent transferases"/>
    <property type="match status" value="1"/>
</dbReference>
<name>A0A382DQA3_9ZZZZ</name>
<reference evidence="2" key="1">
    <citation type="submission" date="2018-05" db="EMBL/GenBank/DDBJ databases">
        <authorList>
            <person name="Lanie J.A."/>
            <person name="Ng W.-L."/>
            <person name="Kazmierczak K.M."/>
            <person name="Andrzejewski T.M."/>
            <person name="Davidsen T.M."/>
            <person name="Wayne K.J."/>
            <person name="Tettelin H."/>
            <person name="Glass J.I."/>
            <person name="Rusch D."/>
            <person name="Podicherti R."/>
            <person name="Tsui H.-C.T."/>
            <person name="Winkler M.E."/>
        </authorList>
    </citation>
    <scope>NUCLEOTIDE SEQUENCE</scope>
</reference>
<organism evidence="2">
    <name type="scientific">marine metagenome</name>
    <dbReference type="NCBI Taxonomy" id="408172"/>
    <lineage>
        <taxon>unclassified sequences</taxon>
        <taxon>metagenomes</taxon>
        <taxon>ecological metagenomes</taxon>
    </lineage>
</organism>
<dbReference type="Gene3D" id="3.90.1150.10">
    <property type="entry name" value="Aspartate Aminotransferase, domain 1"/>
    <property type="match status" value="1"/>
</dbReference>
<feature type="non-terminal residue" evidence="2">
    <location>
        <position position="108"/>
    </location>
</feature>
<feature type="domain" description="Aminotransferase class V" evidence="1">
    <location>
        <begin position="29"/>
        <end position="107"/>
    </location>
</feature>
<dbReference type="AlphaFoldDB" id="A0A382DQA3"/>
<sequence length="108" mass="12422">MNNLEKIKTDFIGLNTTYATVNNKEIRRVYLDSTASTLMMKAAYKAMESFYDHYANTHSLLYFSAKISTREYHWAHDRVLSFLKADPNDYTCFFTGSGTTAGINRLAR</sequence>
<dbReference type="EMBL" id="UINC01040575">
    <property type="protein sequence ID" value="SVB40640.1"/>
    <property type="molecule type" value="Genomic_DNA"/>
</dbReference>